<keyword evidence="3" id="KW-1185">Reference proteome</keyword>
<sequence>MNYKVKGSGEFLEYIKEININEAVIHILDNNSDEPILNEFGLDLTEEIYGFLYKHIQKVFRDEELKYAKFKESRGIVKEISREYLSGHNNILEVSKELARQMFSLMKSKGNVPSCDLLIVSVSTEYGPMLGILKMDYVKNYMHTVEFVENKIGINIIPQVTGLPASSQRIQKAAFIKPVPNEEGVELMILDKKKSSKEKEKEDYGTNYFLESYLGCEILTNERDMTKGFLQATEQWTRENFSDNAEKAEKIRRKVKETLKEEENIDLNEFSKEVFGEEEEKANHYVNYIKDTGIEENISVDKAWVEKKLKRIRLKIDGDIDIYLTEEAYKDFNRFQIKRNGDGSIDMVVKHVINYIEK</sequence>
<evidence type="ECO:0008006" key="4">
    <source>
        <dbReference type="Google" id="ProtNLM"/>
    </source>
</evidence>
<comment type="caution">
    <text evidence="2">The sequence shown here is derived from an EMBL/GenBank/DDBJ whole genome shotgun (WGS) entry which is preliminary data.</text>
</comment>
<dbReference type="InterPro" id="IPR007358">
    <property type="entry name" value="Nucleoid_associated_NdpA"/>
</dbReference>
<dbReference type="EMBL" id="JAUSWN010000013">
    <property type="protein sequence ID" value="MDQ0479947.1"/>
    <property type="molecule type" value="Genomic_DNA"/>
</dbReference>
<feature type="coiled-coil region" evidence="1">
    <location>
        <begin position="238"/>
        <end position="265"/>
    </location>
</feature>
<evidence type="ECO:0000313" key="2">
    <source>
        <dbReference type="EMBL" id="MDQ0479947.1"/>
    </source>
</evidence>
<name>A0ABU0JS75_HATLI</name>
<reference evidence="2 3" key="1">
    <citation type="submission" date="2023-07" db="EMBL/GenBank/DDBJ databases">
        <title>Genomic Encyclopedia of Type Strains, Phase IV (KMG-IV): sequencing the most valuable type-strain genomes for metagenomic binning, comparative biology and taxonomic classification.</title>
        <authorList>
            <person name="Goeker M."/>
        </authorList>
    </citation>
    <scope>NUCLEOTIDE SEQUENCE [LARGE SCALE GENOMIC DNA]</scope>
    <source>
        <strain evidence="2 3">DSM 1400</strain>
    </source>
</reference>
<evidence type="ECO:0000313" key="3">
    <source>
        <dbReference type="Proteomes" id="UP001224418"/>
    </source>
</evidence>
<organism evidence="2 3">
    <name type="scientific">Hathewaya limosa</name>
    <name type="common">Clostridium limosum</name>
    <dbReference type="NCBI Taxonomy" id="1536"/>
    <lineage>
        <taxon>Bacteria</taxon>
        <taxon>Bacillati</taxon>
        <taxon>Bacillota</taxon>
        <taxon>Clostridia</taxon>
        <taxon>Eubacteriales</taxon>
        <taxon>Clostridiaceae</taxon>
        <taxon>Hathewaya</taxon>
    </lineage>
</organism>
<dbReference type="Proteomes" id="UP001224418">
    <property type="component" value="Unassembled WGS sequence"/>
</dbReference>
<accession>A0ABU0JS75</accession>
<protein>
    <recommendedName>
        <fullName evidence="4">Nucleoid-associated protein</fullName>
    </recommendedName>
</protein>
<keyword evidence="1" id="KW-0175">Coiled coil</keyword>
<dbReference type="Pfam" id="PF04245">
    <property type="entry name" value="NA37"/>
    <property type="match status" value="1"/>
</dbReference>
<proteinExistence type="predicted"/>
<gene>
    <name evidence="2" type="ORF">QOZ93_001690</name>
</gene>
<evidence type="ECO:0000256" key="1">
    <source>
        <dbReference type="SAM" id="Coils"/>
    </source>
</evidence>